<dbReference type="HOGENOM" id="CLU_2240783_0_0_1"/>
<accession>A0A0D9YP78</accession>
<reference evidence="2" key="2">
    <citation type="submission" date="2018-05" db="EMBL/GenBank/DDBJ databases">
        <title>OgluRS3 (Oryza glumaepatula Reference Sequence Version 3).</title>
        <authorList>
            <person name="Zhang J."/>
            <person name="Kudrna D."/>
            <person name="Lee S."/>
            <person name="Talag J."/>
            <person name="Welchert J."/>
            <person name="Wing R.A."/>
        </authorList>
    </citation>
    <scope>NUCLEOTIDE SEQUENCE [LARGE SCALE GENOMIC DNA]</scope>
</reference>
<dbReference type="AlphaFoldDB" id="A0A0D9YP78"/>
<proteinExistence type="predicted"/>
<dbReference type="EnsemblPlants" id="OGLUM02G08600.1">
    <property type="protein sequence ID" value="OGLUM02G08600.1"/>
    <property type="gene ID" value="OGLUM02G08600"/>
</dbReference>
<evidence type="ECO:0000313" key="2">
    <source>
        <dbReference type="EnsemblPlants" id="OGLUM02G08600.1"/>
    </source>
</evidence>
<name>A0A0D9YP78_9ORYZ</name>
<feature type="region of interest" description="Disordered" evidence="1">
    <location>
        <begin position="24"/>
        <end position="43"/>
    </location>
</feature>
<feature type="compositionally biased region" description="Basic and acidic residues" evidence="1">
    <location>
        <begin position="79"/>
        <end position="105"/>
    </location>
</feature>
<dbReference type="Proteomes" id="UP000026961">
    <property type="component" value="Chromosome 2"/>
</dbReference>
<evidence type="ECO:0000313" key="3">
    <source>
        <dbReference type="Proteomes" id="UP000026961"/>
    </source>
</evidence>
<sequence length="105" mass="11515">MPPSPGFSFGQNWRGERLVVERRGARPALRGGGSMKSDDGGAVPGESLVRWFIGAGSGYVFGRCNLLGTLSRMGINEDNDLRERGDRPERFGASDNSEVERRTDR</sequence>
<evidence type="ECO:0000256" key="1">
    <source>
        <dbReference type="SAM" id="MobiDB-lite"/>
    </source>
</evidence>
<reference evidence="2" key="1">
    <citation type="submission" date="2015-04" db="UniProtKB">
        <authorList>
            <consortium name="EnsemblPlants"/>
        </authorList>
    </citation>
    <scope>IDENTIFICATION</scope>
</reference>
<keyword evidence="3" id="KW-1185">Reference proteome</keyword>
<organism evidence="2">
    <name type="scientific">Oryza glumipatula</name>
    <dbReference type="NCBI Taxonomy" id="40148"/>
    <lineage>
        <taxon>Eukaryota</taxon>
        <taxon>Viridiplantae</taxon>
        <taxon>Streptophyta</taxon>
        <taxon>Embryophyta</taxon>
        <taxon>Tracheophyta</taxon>
        <taxon>Spermatophyta</taxon>
        <taxon>Magnoliopsida</taxon>
        <taxon>Liliopsida</taxon>
        <taxon>Poales</taxon>
        <taxon>Poaceae</taxon>
        <taxon>BOP clade</taxon>
        <taxon>Oryzoideae</taxon>
        <taxon>Oryzeae</taxon>
        <taxon>Oryzinae</taxon>
        <taxon>Oryza</taxon>
    </lineage>
</organism>
<dbReference type="Gramene" id="OGLUM02G08600.1">
    <property type="protein sequence ID" value="OGLUM02G08600.1"/>
    <property type="gene ID" value="OGLUM02G08600"/>
</dbReference>
<feature type="region of interest" description="Disordered" evidence="1">
    <location>
        <begin position="76"/>
        <end position="105"/>
    </location>
</feature>
<protein>
    <submittedName>
        <fullName evidence="2">Uncharacterized protein</fullName>
    </submittedName>
</protein>